<gene>
    <name evidence="4" type="ORF">OCL97_12145</name>
</gene>
<dbReference type="Proteomes" id="UP001598130">
    <property type="component" value="Unassembled WGS sequence"/>
</dbReference>
<reference evidence="4 5" key="1">
    <citation type="submission" date="2022-09" db="EMBL/GenBank/DDBJ databases">
        <title>New species of Phenylobacterium.</title>
        <authorList>
            <person name="Mieszkin S."/>
        </authorList>
    </citation>
    <scope>NUCLEOTIDE SEQUENCE [LARGE SCALE GENOMIC DNA]</scope>
    <source>
        <strain evidence="4 5">HK31-G</strain>
    </source>
</reference>
<comment type="caution">
    <text evidence="4">The sequence shown here is derived from an EMBL/GenBank/DDBJ whole genome shotgun (WGS) entry which is preliminary data.</text>
</comment>
<keyword evidence="3" id="KW-0560">Oxidoreductase</keyword>
<dbReference type="PANTHER" id="PTHR24305:SF166">
    <property type="entry name" value="CYTOCHROME P450 12A4, MITOCHONDRIAL-RELATED"/>
    <property type="match status" value="1"/>
</dbReference>
<dbReference type="PRINTS" id="PR00463">
    <property type="entry name" value="EP450I"/>
</dbReference>
<dbReference type="EMBL" id="JAOTJD010000021">
    <property type="protein sequence ID" value="MFD3264708.1"/>
    <property type="molecule type" value="Genomic_DNA"/>
</dbReference>
<dbReference type="PRINTS" id="PR00385">
    <property type="entry name" value="P450"/>
</dbReference>
<evidence type="ECO:0000256" key="2">
    <source>
        <dbReference type="ARBA" id="ARBA00010617"/>
    </source>
</evidence>
<dbReference type="RefSeq" id="WP_377370293.1">
    <property type="nucleotide sequence ID" value="NZ_JAOTJD010000021.1"/>
</dbReference>
<keyword evidence="3" id="KW-0408">Iron</keyword>
<keyword evidence="3" id="KW-0349">Heme</keyword>
<dbReference type="InterPro" id="IPR002401">
    <property type="entry name" value="Cyt_P450_E_grp-I"/>
</dbReference>
<evidence type="ECO:0000256" key="1">
    <source>
        <dbReference type="ARBA" id="ARBA00001971"/>
    </source>
</evidence>
<keyword evidence="3" id="KW-0503">Monooxygenase</keyword>
<dbReference type="PROSITE" id="PS00086">
    <property type="entry name" value="CYTOCHROME_P450"/>
    <property type="match status" value="1"/>
</dbReference>
<organism evidence="4 5">
    <name type="scientific">Phenylobacterium ferrooxidans</name>
    <dbReference type="NCBI Taxonomy" id="2982689"/>
    <lineage>
        <taxon>Bacteria</taxon>
        <taxon>Pseudomonadati</taxon>
        <taxon>Pseudomonadota</taxon>
        <taxon>Alphaproteobacteria</taxon>
        <taxon>Caulobacterales</taxon>
        <taxon>Caulobacteraceae</taxon>
        <taxon>Phenylobacterium</taxon>
    </lineage>
</organism>
<keyword evidence="5" id="KW-1185">Reference proteome</keyword>
<dbReference type="Pfam" id="PF00067">
    <property type="entry name" value="p450"/>
    <property type="match status" value="1"/>
</dbReference>
<keyword evidence="3" id="KW-0479">Metal-binding</keyword>
<evidence type="ECO:0000256" key="3">
    <source>
        <dbReference type="RuleBase" id="RU000461"/>
    </source>
</evidence>
<dbReference type="InterPro" id="IPR050121">
    <property type="entry name" value="Cytochrome_P450_monoxygenase"/>
</dbReference>
<evidence type="ECO:0000313" key="5">
    <source>
        <dbReference type="Proteomes" id="UP001598130"/>
    </source>
</evidence>
<comment type="cofactor">
    <cofactor evidence="1">
        <name>heme</name>
        <dbReference type="ChEBI" id="CHEBI:30413"/>
    </cofactor>
</comment>
<dbReference type="InterPro" id="IPR036396">
    <property type="entry name" value="Cyt_P450_sf"/>
</dbReference>
<protein>
    <submittedName>
        <fullName evidence="4">Cytochrome P450</fullName>
    </submittedName>
</protein>
<proteinExistence type="inferred from homology"/>
<dbReference type="CDD" id="cd20620">
    <property type="entry name" value="CYP132-like"/>
    <property type="match status" value="1"/>
</dbReference>
<accession>A0ABW6CQZ5</accession>
<dbReference type="InterPro" id="IPR001128">
    <property type="entry name" value="Cyt_P450"/>
</dbReference>
<evidence type="ECO:0000313" key="4">
    <source>
        <dbReference type="EMBL" id="MFD3264708.1"/>
    </source>
</evidence>
<comment type="similarity">
    <text evidence="2 3">Belongs to the cytochrome P450 family.</text>
</comment>
<dbReference type="Gene3D" id="1.10.630.10">
    <property type="entry name" value="Cytochrome P450"/>
    <property type="match status" value="1"/>
</dbReference>
<sequence>MTAVEMSPKLVGSDPPPRRMPLFGLGKALRKHPFPTIPPQAYQAPVLKVPTPGGQRFYVVSDPAGVKRILLDHVANYPKTERERRFFSAMFGDGLLSTDGDMWRAHRRTMAPSFSPPSVASYAPAMAACAEAFRQRWDQAPEGAEIDVAEAMTDLTLQIIARTMFSTDGADVAGVVRGTMEKAMEQLDFNILDILPVIGEHRFKARERRIEAIFAEMDGAIARMIAERQADAEGGPQDLLARLIAARDGETGEGMSPKEIRDQVVTIFLAGHETTAATMCWLWYLLSQHPQVEARLHVELDQVLGGRTPGHEDLAQLPYARMVVDEALRVYPAAPGLSTRMALEADEICGVKIPKGAMIAVAPWIQHRHEALWDDPGRFDPERFAPGVERPRFAYMPFGGGPKVCIGAQLAVTETLLILATLAQGYSLALRPGHEVEILQKITMRPRGGLPMILRRRRR</sequence>
<dbReference type="InterPro" id="IPR017972">
    <property type="entry name" value="Cyt_P450_CS"/>
</dbReference>
<dbReference type="SUPFAM" id="SSF48264">
    <property type="entry name" value="Cytochrome P450"/>
    <property type="match status" value="1"/>
</dbReference>
<dbReference type="PANTHER" id="PTHR24305">
    <property type="entry name" value="CYTOCHROME P450"/>
    <property type="match status" value="1"/>
</dbReference>
<name>A0ABW6CQZ5_9CAUL</name>